<proteinExistence type="predicted"/>
<dbReference type="AlphaFoldDB" id="A0ABC9TU42"/>
<organism evidence="1 2">
    <name type="scientific">[Clostridium] symbiosum ATCC 14940</name>
    <dbReference type="NCBI Taxonomy" id="411472"/>
    <lineage>
        <taxon>Bacteria</taxon>
        <taxon>Bacillati</taxon>
        <taxon>Bacillota</taxon>
        <taxon>Clostridia</taxon>
        <taxon>Lachnospirales</taxon>
        <taxon>Lachnospiraceae</taxon>
        <taxon>Otoolea</taxon>
    </lineage>
</organism>
<accession>A0ABC9TU42</accession>
<reference evidence="1 2" key="1">
    <citation type="submission" date="2013-07" db="EMBL/GenBank/DDBJ databases">
        <authorList>
            <person name="Weinstock G."/>
            <person name="Sodergren E."/>
            <person name="Wylie T."/>
            <person name="Fulton L."/>
            <person name="Fulton R."/>
            <person name="Fronick C."/>
            <person name="O'Laughlin M."/>
            <person name="Godfrey J."/>
            <person name="Miner T."/>
            <person name="Herter B."/>
            <person name="Appelbaum E."/>
            <person name="Cordes M."/>
            <person name="Lek S."/>
            <person name="Wollam A."/>
            <person name="Pepin K.H."/>
            <person name="Palsikar V.B."/>
            <person name="Mitreva M."/>
            <person name="Wilson R.K."/>
        </authorList>
    </citation>
    <scope>NUCLEOTIDE SEQUENCE [LARGE SCALE GENOMIC DNA]</scope>
    <source>
        <strain evidence="1 2">ATCC 14940</strain>
    </source>
</reference>
<comment type="caution">
    <text evidence="1">The sequence shown here is derived from an EMBL/GenBank/DDBJ whole genome shotgun (WGS) entry which is preliminary data.</text>
</comment>
<name>A0ABC9TU42_CLOSY</name>
<evidence type="ECO:0000313" key="2">
    <source>
        <dbReference type="Proteomes" id="UP000016491"/>
    </source>
</evidence>
<sequence length="103" mass="11658">MGGKEALRGFLYQGFASVLEALCHEGWDRIYIELDSKNDKVDIALEANHVIVKSIQVKSTINIFKKIESFPPNEIKSEEEAPQQGQVCSTGWDWMKILMKESA</sequence>
<dbReference type="Proteomes" id="UP000016491">
    <property type="component" value="Unassembled WGS sequence"/>
</dbReference>
<evidence type="ECO:0000313" key="1">
    <source>
        <dbReference type="EMBL" id="ERI74751.1"/>
    </source>
</evidence>
<evidence type="ECO:0008006" key="3">
    <source>
        <dbReference type="Google" id="ProtNLM"/>
    </source>
</evidence>
<gene>
    <name evidence="1" type="ORF">CLOSYM_03719</name>
</gene>
<protein>
    <recommendedName>
        <fullName evidence="3">DUF4143 domain-containing protein</fullName>
    </recommendedName>
</protein>
<dbReference type="EMBL" id="AWSU01000288">
    <property type="protein sequence ID" value="ERI74751.1"/>
    <property type="molecule type" value="Genomic_DNA"/>
</dbReference>